<reference evidence="8" key="1">
    <citation type="submission" date="2015-10" db="EMBL/GenBank/DDBJ databases">
        <authorList>
            <person name="Gilbert D.G."/>
        </authorList>
    </citation>
    <scope>NUCLEOTIDE SEQUENCE</scope>
</reference>
<name>A0A160TSE7_9ZZZZ</name>
<dbReference type="InterPro" id="IPR015422">
    <property type="entry name" value="PyrdxlP-dep_Trfase_small"/>
</dbReference>
<evidence type="ECO:0000256" key="7">
    <source>
        <dbReference type="ARBA" id="ARBA00047625"/>
    </source>
</evidence>
<dbReference type="InterPro" id="IPR000277">
    <property type="entry name" value="Cys/Met-Metab_PyrdxlP-dep_enz"/>
</dbReference>
<dbReference type="EMBL" id="CZRL01000082">
    <property type="protein sequence ID" value="CUS52350.1"/>
    <property type="molecule type" value="Genomic_DNA"/>
</dbReference>
<dbReference type="PIRSF" id="PIRSF001434">
    <property type="entry name" value="CGS"/>
    <property type="match status" value="1"/>
</dbReference>
<evidence type="ECO:0000313" key="8">
    <source>
        <dbReference type="EMBL" id="CUS52350.1"/>
    </source>
</evidence>
<dbReference type="PANTHER" id="PTHR43500:SF1">
    <property type="entry name" value="CYSTATHIONINE BETA-LYASE-RELATED"/>
    <property type="match status" value="1"/>
</dbReference>
<dbReference type="CDD" id="cd00614">
    <property type="entry name" value="CGS_like"/>
    <property type="match status" value="1"/>
</dbReference>
<sequence>MNGELSRKIMKEDTKLVHLGRGPSSFEGTVNLPVYRASTILSTDMDSYIHRFDDEKNFTDITYGARGTQNSRALGEAIADLEGGHGTIVTTSGLSAISVTLGALVSAGDHILISDSVYGPTRTFCNQVLSRYGVTTEYYSPDIGDAIAELIQKNTRLVLMEAPGSLTFEMQDIPGITRAAKEKGVLTVMDNTWATPVFFRPLEHGVDISIQAGTKYIAGHSDLVIGMVTSARETTHKMMVSHAQNLGDAASPDDCYLALRGLRTLSVRLYRQQESTLKVAAWLADQPQVYRVLYPALPGDPGHALWKRDFKGASSLFGLAMHSEDETAVKAMADSLRYFQIGSSWGGYESLIAFNHMPVARERVPWTEKPFMLRVHIGLEDPEDLIADLTQGLARI</sequence>
<dbReference type="Pfam" id="PF01053">
    <property type="entry name" value="Cys_Met_Meta_PP"/>
    <property type="match status" value="1"/>
</dbReference>
<dbReference type="SUPFAM" id="SSF53383">
    <property type="entry name" value="PLP-dependent transferases"/>
    <property type="match status" value="1"/>
</dbReference>
<dbReference type="GO" id="GO:0019450">
    <property type="term" value="P:L-cysteine catabolic process to pyruvate"/>
    <property type="evidence" value="ECO:0007669"/>
    <property type="project" value="TreeGrafter"/>
</dbReference>
<comment type="catalytic activity">
    <reaction evidence="7">
        <text>an S-substituted L-cysteine + H2O = a thiol + pyruvate + NH4(+)</text>
        <dbReference type="Rhea" id="RHEA:18121"/>
        <dbReference type="ChEBI" id="CHEBI:15361"/>
        <dbReference type="ChEBI" id="CHEBI:15377"/>
        <dbReference type="ChEBI" id="CHEBI:28938"/>
        <dbReference type="ChEBI" id="CHEBI:29256"/>
        <dbReference type="ChEBI" id="CHEBI:58717"/>
        <dbReference type="EC" id="4.4.1.13"/>
    </reaction>
</comment>
<dbReference type="InterPro" id="IPR015424">
    <property type="entry name" value="PyrdxlP-dep_Trfase"/>
</dbReference>
<dbReference type="InterPro" id="IPR015421">
    <property type="entry name" value="PyrdxlP-dep_Trfase_major"/>
</dbReference>
<evidence type="ECO:0000256" key="3">
    <source>
        <dbReference type="ARBA" id="ARBA00022898"/>
    </source>
</evidence>
<dbReference type="Gene3D" id="3.40.640.10">
    <property type="entry name" value="Type I PLP-dependent aspartate aminotransferase-like (Major domain)"/>
    <property type="match status" value="1"/>
</dbReference>
<comment type="cofactor">
    <cofactor evidence="1">
        <name>pyridoxal 5'-phosphate</name>
        <dbReference type="ChEBI" id="CHEBI:597326"/>
    </cofactor>
</comment>
<comment type="catalytic activity">
    <reaction evidence="6">
        <text>L,L-cystathionine + H2O = L-homocysteine + pyruvate + NH4(+)</text>
        <dbReference type="Rhea" id="RHEA:13965"/>
        <dbReference type="ChEBI" id="CHEBI:15361"/>
        <dbReference type="ChEBI" id="CHEBI:15377"/>
        <dbReference type="ChEBI" id="CHEBI:28938"/>
        <dbReference type="ChEBI" id="CHEBI:58161"/>
        <dbReference type="ChEBI" id="CHEBI:58199"/>
    </reaction>
</comment>
<dbReference type="AlphaFoldDB" id="A0A160TSE7"/>
<protein>
    <submittedName>
        <fullName evidence="8">Cystathionine beta-lyase</fullName>
        <ecNumber evidence="8">4.4.1.8</ecNumber>
    </submittedName>
</protein>
<comment type="similarity">
    <text evidence="2">Belongs to the trans-sulfuration enzymes family.</text>
</comment>
<dbReference type="PROSITE" id="PS00868">
    <property type="entry name" value="CYS_MET_METAB_PP"/>
    <property type="match status" value="1"/>
</dbReference>
<dbReference type="InterPro" id="IPR054542">
    <property type="entry name" value="Cys_met_metab_PP"/>
</dbReference>
<dbReference type="Gene3D" id="3.90.1150.10">
    <property type="entry name" value="Aspartate Aminotransferase, domain 1"/>
    <property type="match status" value="1"/>
</dbReference>
<evidence type="ECO:0000256" key="1">
    <source>
        <dbReference type="ARBA" id="ARBA00001933"/>
    </source>
</evidence>
<dbReference type="FunFam" id="3.40.640.10:FF:000046">
    <property type="entry name" value="Cystathionine gamma-lyase"/>
    <property type="match status" value="1"/>
</dbReference>
<dbReference type="EC" id="4.4.1.8" evidence="8"/>
<dbReference type="GO" id="GO:0047804">
    <property type="term" value="F:cysteine-S-conjugate beta-lyase activity"/>
    <property type="evidence" value="ECO:0007669"/>
    <property type="project" value="UniProtKB-EC"/>
</dbReference>
<accession>A0A160TSE7</accession>
<proteinExistence type="inferred from homology"/>
<keyword evidence="3" id="KW-0663">Pyridoxal phosphate</keyword>
<dbReference type="PANTHER" id="PTHR43500">
    <property type="entry name" value="CYSTATHIONINE BETA-LYASE-RELATED"/>
    <property type="match status" value="1"/>
</dbReference>
<evidence type="ECO:0000256" key="2">
    <source>
        <dbReference type="ARBA" id="ARBA00009077"/>
    </source>
</evidence>
<evidence type="ECO:0000256" key="4">
    <source>
        <dbReference type="ARBA" id="ARBA00023239"/>
    </source>
</evidence>
<dbReference type="NCBIfam" id="TIGR01324">
    <property type="entry name" value="cysta_beta_ly_B"/>
    <property type="match status" value="1"/>
</dbReference>
<keyword evidence="4 8" id="KW-0456">Lyase</keyword>
<comment type="pathway">
    <text evidence="5">Amino-acid biosynthesis; L-methionine biosynthesis via de novo pathway; L-homocysteine from L-cystathionine: step 1/1.</text>
</comment>
<dbReference type="GO" id="GO:0019346">
    <property type="term" value="P:transsulfuration"/>
    <property type="evidence" value="ECO:0007669"/>
    <property type="project" value="InterPro"/>
</dbReference>
<gene>
    <name evidence="8" type="ORF">MGWOODY_XGa2528</name>
</gene>
<dbReference type="GO" id="GO:0030170">
    <property type="term" value="F:pyridoxal phosphate binding"/>
    <property type="evidence" value="ECO:0007669"/>
    <property type="project" value="InterPro"/>
</dbReference>
<organism evidence="8">
    <name type="scientific">hydrothermal vent metagenome</name>
    <dbReference type="NCBI Taxonomy" id="652676"/>
    <lineage>
        <taxon>unclassified sequences</taxon>
        <taxon>metagenomes</taxon>
        <taxon>ecological metagenomes</taxon>
    </lineage>
</organism>
<dbReference type="InterPro" id="IPR006233">
    <property type="entry name" value="Cys_b_lyase_bac"/>
</dbReference>
<evidence type="ECO:0000256" key="6">
    <source>
        <dbReference type="ARBA" id="ARBA00047517"/>
    </source>
</evidence>
<evidence type="ECO:0000256" key="5">
    <source>
        <dbReference type="ARBA" id="ARBA00046315"/>
    </source>
</evidence>